<keyword evidence="1" id="KW-0677">Repeat</keyword>
<feature type="transmembrane region" description="Helical" evidence="3">
    <location>
        <begin position="265"/>
        <end position="283"/>
    </location>
</feature>
<feature type="transmembrane region" description="Helical" evidence="3">
    <location>
        <begin position="334"/>
        <end position="356"/>
    </location>
</feature>
<protein>
    <recommendedName>
        <fullName evidence="6">Tetratricopeptide repeat-containing protein</fullName>
    </recommendedName>
</protein>
<keyword evidence="3" id="KW-0812">Transmembrane</keyword>
<feature type="transmembrane region" description="Helical" evidence="3">
    <location>
        <begin position="229"/>
        <end position="245"/>
    </location>
</feature>
<evidence type="ECO:0000256" key="1">
    <source>
        <dbReference type="ARBA" id="ARBA00022737"/>
    </source>
</evidence>
<proteinExistence type="predicted"/>
<dbReference type="GeneID" id="94695364"/>
<feature type="transmembrane region" description="Helical" evidence="3">
    <location>
        <begin position="20"/>
        <end position="38"/>
    </location>
</feature>
<evidence type="ECO:0000313" key="5">
    <source>
        <dbReference type="Proteomes" id="UP000183417"/>
    </source>
</evidence>
<evidence type="ECO:0000313" key="4">
    <source>
        <dbReference type="EMBL" id="SDX87437.1"/>
    </source>
</evidence>
<dbReference type="PANTHER" id="PTHR44227">
    <property type="match status" value="1"/>
</dbReference>
<sequence>MKISSHRQSIQSERLSSKSLAAWVVLLLLIFLAYQPGLSGSFVFDDFPNIVESEQIILKNLSASEIYRVALSGNAGPLLRPISIVSFSLNIYFGGMNPWHLKLTNIFIHILCTIGIGLLAHRFFIALLWKRDFRKFSIEDENLVIWGSLLTAAIWGLHPLNLTSVLYVVQRMTSLAALFGIIATAIYVNARMHSAFATYIRSSAKRTIFQYTSVVFFIVLSVFSKENGILFIPLIILIELYLFEFKVNGKSIHLLHLSMDRWTKYSIILFSIFIVIWIAPEVAKNIRVPNRDFSIYERLLTQTRAISFYLGEFFLPQISRMSLYHDDIEISRSIFQPLTTFWSIIFLSLISIFCFLSKKKYPIIAFSWLWFIFSHSMESSFYPLELVHEHRNYFATIGFCLAVSWFTVQFFQKSRSKLRFLLVPYLILLPISTSVRALEWSSPFEFSAMEASRHPLSMRANYQRAGDLLSLAEHADNKSQALEEAKSSFLAAVNSRSKSVSPYFGLLAVEFSLAKAEHRDPDTRDIVKSLIASLKEYPGEASTTAHINAFIQCQNSGICSLTDMDALAVITAPVENPTLPAIAKGEILKLAAEYSISKANDLDFAQRLVEEAISHFDTASTRIVYSQILRINGKFKDSQEQLSIAKNLDRLRQYSSAIERENNLLKKLTSQDKTL</sequence>
<dbReference type="Proteomes" id="UP000183417">
    <property type="component" value="Unassembled WGS sequence"/>
</dbReference>
<dbReference type="InterPro" id="IPR052346">
    <property type="entry name" value="O-mannosyl-transferase_TMTC"/>
</dbReference>
<dbReference type="RefSeq" id="WP_143044491.1">
    <property type="nucleotide sequence ID" value="NZ_CP141274.1"/>
</dbReference>
<evidence type="ECO:0000256" key="3">
    <source>
        <dbReference type="SAM" id="Phobius"/>
    </source>
</evidence>
<organism evidence="4 5">
    <name type="scientific">Delftia lacustris</name>
    <dbReference type="NCBI Taxonomy" id="558537"/>
    <lineage>
        <taxon>Bacteria</taxon>
        <taxon>Pseudomonadati</taxon>
        <taxon>Pseudomonadota</taxon>
        <taxon>Betaproteobacteria</taxon>
        <taxon>Burkholderiales</taxon>
        <taxon>Comamonadaceae</taxon>
        <taxon>Delftia</taxon>
    </lineage>
</organism>
<reference evidence="4 5" key="1">
    <citation type="submission" date="2016-10" db="EMBL/GenBank/DDBJ databases">
        <authorList>
            <person name="de Groot N.N."/>
        </authorList>
    </citation>
    <scope>NUCLEOTIDE SEQUENCE [LARGE SCALE GENOMIC DNA]</scope>
    <source>
        <strain evidence="4 5">LMG 24775</strain>
    </source>
</reference>
<feature type="transmembrane region" description="Helical" evidence="3">
    <location>
        <begin position="141"/>
        <end position="158"/>
    </location>
</feature>
<evidence type="ECO:0000256" key="2">
    <source>
        <dbReference type="ARBA" id="ARBA00022803"/>
    </source>
</evidence>
<feature type="transmembrane region" description="Helical" evidence="3">
    <location>
        <begin position="208"/>
        <end position="223"/>
    </location>
</feature>
<feature type="transmembrane region" description="Helical" evidence="3">
    <location>
        <begin position="363"/>
        <end position="381"/>
    </location>
</feature>
<name>A0A1H3F9C2_9BURK</name>
<dbReference type="AlphaFoldDB" id="A0A1H3F9C2"/>
<feature type="transmembrane region" description="Helical" evidence="3">
    <location>
        <begin position="106"/>
        <end position="129"/>
    </location>
</feature>
<feature type="transmembrane region" description="Helical" evidence="3">
    <location>
        <begin position="164"/>
        <end position="188"/>
    </location>
</feature>
<accession>A0A1H3F9C2</accession>
<feature type="transmembrane region" description="Helical" evidence="3">
    <location>
        <begin position="393"/>
        <end position="411"/>
    </location>
</feature>
<keyword evidence="3" id="KW-0472">Membrane</keyword>
<dbReference type="PANTHER" id="PTHR44227:SF3">
    <property type="entry name" value="PROTEIN O-MANNOSYL-TRANSFERASE TMTC4"/>
    <property type="match status" value="1"/>
</dbReference>
<dbReference type="EMBL" id="FNPE01000001">
    <property type="protein sequence ID" value="SDX87437.1"/>
    <property type="molecule type" value="Genomic_DNA"/>
</dbReference>
<gene>
    <name evidence="4" type="ORF">SAMN05421547_101555</name>
</gene>
<keyword evidence="2" id="KW-0802">TPR repeat</keyword>
<evidence type="ECO:0008006" key="6">
    <source>
        <dbReference type="Google" id="ProtNLM"/>
    </source>
</evidence>
<feature type="transmembrane region" description="Helical" evidence="3">
    <location>
        <begin position="418"/>
        <end position="438"/>
    </location>
</feature>
<keyword evidence="3" id="KW-1133">Transmembrane helix</keyword>